<dbReference type="AlphaFoldDB" id="A0A511T6E4"/>
<accession>A0A511T6E4</accession>
<comment type="caution">
    <text evidence="11">The sequence shown here is derived from an EMBL/GenBank/DDBJ whole genome shotgun (WGS) entry which is preliminary data.</text>
</comment>
<evidence type="ECO:0000313" key="13">
    <source>
        <dbReference type="Proteomes" id="UP000183760"/>
    </source>
</evidence>
<dbReference type="EMBL" id="FOIB01000008">
    <property type="protein sequence ID" value="SEU28726.1"/>
    <property type="molecule type" value="Genomic_DNA"/>
</dbReference>
<dbReference type="SUPFAM" id="SSF53187">
    <property type="entry name" value="Zn-dependent exopeptidases"/>
    <property type="match status" value="1"/>
</dbReference>
<evidence type="ECO:0000256" key="6">
    <source>
        <dbReference type="ARBA" id="ARBA00022801"/>
    </source>
</evidence>
<dbReference type="Proteomes" id="UP000321514">
    <property type="component" value="Unassembled WGS sequence"/>
</dbReference>
<dbReference type="CDD" id="cd05658">
    <property type="entry name" value="M18_DAP"/>
    <property type="match status" value="1"/>
</dbReference>
<comment type="cofactor">
    <cofactor evidence="1 10">
        <name>Zn(2+)</name>
        <dbReference type="ChEBI" id="CHEBI:29105"/>
    </cofactor>
</comment>
<dbReference type="PANTHER" id="PTHR28570">
    <property type="entry name" value="ASPARTYL AMINOPEPTIDASE"/>
    <property type="match status" value="1"/>
</dbReference>
<keyword evidence="8 9" id="KW-0482">Metalloprotease</keyword>
<dbReference type="RefSeq" id="WP_074957187.1">
    <property type="nucleotide sequence ID" value="NZ_BJXR01000030.1"/>
</dbReference>
<dbReference type="EMBL" id="BJXR01000030">
    <property type="protein sequence ID" value="GEN08898.1"/>
    <property type="molecule type" value="Genomic_DNA"/>
</dbReference>
<dbReference type="GO" id="GO:0004177">
    <property type="term" value="F:aminopeptidase activity"/>
    <property type="evidence" value="ECO:0007669"/>
    <property type="project" value="UniProtKB-KW"/>
</dbReference>
<dbReference type="NCBIfam" id="NF002759">
    <property type="entry name" value="PRK02813.1"/>
    <property type="match status" value="1"/>
</dbReference>
<evidence type="ECO:0000313" key="11">
    <source>
        <dbReference type="EMBL" id="GEN08898.1"/>
    </source>
</evidence>
<evidence type="ECO:0000256" key="8">
    <source>
        <dbReference type="ARBA" id="ARBA00023049"/>
    </source>
</evidence>
<dbReference type="OrthoDB" id="5288740at2"/>
<evidence type="ECO:0000256" key="7">
    <source>
        <dbReference type="ARBA" id="ARBA00022833"/>
    </source>
</evidence>
<evidence type="ECO:0000313" key="12">
    <source>
        <dbReference type="EMBL" id="SEU28726.1"/>
    </source>
</evidence>
<gene>
    <name evidence="11" type="primary">apeB</name>
    <name evidence="11" type="ORF">MFU01_39350</name>
    <name evidence="12" type="ORF">SAMN05443572_10865</name>
</gene>
<dbReference type="Pfam" id="PF02127">
    <property type="entry name" value="Peptidase_M18"/>
    <property type="match status" value="1"/>
</dbReference>
<protein>
    <recommendedName>
        <fullName evidence="10">M18 family aminopeptidase</fullName>
        <ecNumber evidence="10">3.4.11.-</ecNumber>
    </recommendedName>
</protein>
<organism evidence="11 14">
    <name type="scientific">Myxococcus fulvus</name>
    <dbReference type="NCBI Taxonomy" id="33"/>
    <lineage>
        <taxon>Bacteria</taxon>
        <taxon>Pseudomonadati</taxon>
        <taxon>Myxococcota</taxon>
        <taxon>Myxococcia</taxon>
        <taxon>Myxococcales</taxon>
        <taxon>Cystobacterineae</taxon>
        <taxon>Myxococcaceae</taxon>
        <taxon>Myxococcus</taxon>
    </lineage>
</organism>
<keyword evidence="3 9" id="KW-0031">Aminopeptidase</keyword>
<dbReference type="EC" id="3.4.11.-" evidence="10"/>
<evidence type="ECO:0000256" key="5">
    <source>
        <dbReference type="ARBA" id="ARBA00022723"/>
    </source>
</evidence>
<keyword evidence="13" id="KW-1185">Reference proteome</keyword>
<evidence type="ECO:0000256" key="10">
    <source>
        <dbReference type="RuleBase" id="RU004387"/>
    </source>
</evidence>
<name>A0A511T6E4_MYXFU</name>
<dbReference type="InterPro" id="IPR023358">
    <property type="entry name" value="Peptidase_M18_dom2"/>
</dbReference>
<comment type="similarity">
    <text evidence="2 9">Belongs to the peptidase M18 family.</text>
</comment>
<dbReference type="SUPFAM" id="SSF101821">
    <property type="entry name" value="Aminopeptidase/glucanase lid domain"/>
    <property type="match status" value="1"/>
</dbReference>
<sequence length="436" mass="46979">MSPTDTDALANDLLAYIDASPTPYHAVRETARRLEKAGYRALDERESWTLKPGERVYVTRGDTSIAAFQLGTAPVDRSGFRLVGSHTDSPNLRLKPNAQVSKNGYQQLGVEIYGGVLLHTWTDRDLSLAGRVVVMEGGKPKGHLVDFRRPLLRVPNLAIHLNRTVNSDGLKLNAQEHMVPVLGLESGGAVDLRGLLVQELAKGGVKAEPADILGYDLCLYDLQPSTRSGAHDEFLHAARLDNLASCHSSLTALLTAPPSREATSGVILFDHEEVGSRSAQGAASPFLRTLLERITLAHSDGKPDAFHRAIAQSFLVSADMAHAVHPNYASLHEPKHQPQMGLGPVIKSNVNQSYATDGESWAHFAALCREAGVTAQHFVTRTDLGCGSTIGPITAGQLGIRTVDVGNPMLSMHSIREMACASDVAAMVAVLRRFFA</sequence>
<dbReference type="STRING" id="1334629.MFUL124B02_15175"/>
<dbReference type="GO" id="GO:0006508">
    <property type="term" value="P:proteolysis"/>
    <property type="evidence" value="ECO:0007669"/>
    <property type="project" value="UniProtKB-KW"/>
</dbReference>
<keyword evidence="5 9" id="KW-0479">Metal-binding</keyword>
<evidence type="ECO:0000256" key="9">
    <source>
        <dbReference type="RuleBase" id="RU004386"/>
    </source>
</evidence>
<dbReference type="GO" id="GO:0008270">
    <property type="term" value="F:zinc ion binding"/>
    <property type="evidence" value="ECO:0007669"/>
    <property type="project" value="InterPro"/>
</dbReference>
<evidence type="ECO:0000256" key="1">
    <source>
        <dbReference type="ARBA" id="ARBA00001947"/>
    </source>
</evidence>
<keyword evidence="7 9" id="KW-0862">Zinc</keyword>
<dbReference type="PANTHER" id="PTHR28570:SF3">
    <property type="entry name" value="ASPARTYL AMINOPEPTIDASE"/>
    <property type="match status" value="1"/>
</dbReference>
<evidence type="ECO:0000256" key="2">
    <source>
        <dbReference type="ARBA" id="ARBA00008290"/>
    </source>
</evidence>
<evidence type="ECO:0000256" key="4">
    <source>
        <dbReference type="ARBA" id="ARBA00022670"/>
    </source>
</evidence>
<reference evidence="12 13" key="1">
    <citation type="submission" date="2016-10" db="EMBL/GenBank/DDBJ databases">
        <authorList>
            <person name="Varghese N."/>
            <person name="Submissions S."/>
        </authorList>
    </citation>
    <scope>NUCLEOTIDE SEQUENCE [LARGE SCALE GENOMIC DNA]</scope>
    <source>
        <strain evidence="12 13">DSM 16525</strain>
    </source>
</reference>
<dbReference type="Gene3D" id="2.30.250.10">
    <property type="entry name" value="Aminopeptidase i, Domain 2"/>
    <property type="match status" value="1"/>
</dbReference>
<evidence type="ECO:0000313" key="14">
    <source>
        <dbReference type="Proteomes" id="UP000321514"/>
    </source>
</evidence>
<keyword evidence="6 9" id="KW-0378">Hydrolase</keyword>
<dbReference type="GO" id="GO:0008237">
    <property type="term" value="F:metallopeptidase activity"/>
    <property type="evidence" value="ECO:0007669"/>
    <property type="project" value="UniProtKB-KW"/>
</dbReference>
<reference evidence="11 14" key="2">
    <citation type="submission" date="2019-07" db="EMBL/GenBank/DDBJ databases">
        <title>Whole genome shotgun sequence of Myxococcus fulvus NBRC 100333.</title>
        <authorList>
            <person name="Hosoyama A."/>
            <person name="Uohara A."/>
            <person name="Ohji S."/>
            <person name="Ichikawa N."/>
        </authorList>
    </citation>
    <scope>NUCLEOTIDE SEQUENCE [LARGE SCALE GENOMIC DNA]</scope>
    <source>
        <strain evidence="11 14">NBRC 100333</strain>
    </source>
</reference>
<dbReference type="InterPro" id="IPR001948">
    <property type="entry name" value="Peptidase_M18"/>
</dbReference>
<keyword evidence="4 9" id="KW-0645">Protease</keyword>
<dbReference type="Gene3D" id="3.40.630.10">
    <property type="entry name" value="Zn peptidases"/>
    <property type="match status" value="1"/>
</dbReference>
<dbReference type="PRINTS" id="PR00932">
    <property type="entry name" value="AMINO1PTASE"/>
</dbReference>
<proteinExistence type="inferred from homology"/>
<dbReference type="GO" id="GO:0005737">
    <property type="term" value="C:cytoplasm"/>
    <property type="evidence" value="ECO:0007669"/>
    <property type="project" value="UniProtKB-ARBA"/>
</dbReference>
<evidence type="ECO:0000256" key="3">
    <source>
        <dbReference type="ARBA" id="ARBA00022438"/>
    </source>
</evidence>
<dbReference type="Proteomes" id="UP000183760">
    <property type="component" value="Unassembled WGS sequence"/>
</dbReference>